<dbReference type="NCBIfam" id="TIGR03590">
    <property type="entry name" value="PseG"/>
    <property type="match status" value="1"/>
</dbReference>
<dbReference type="Gene3D" id="3.40.50.2000">
    <property type="entry name" value="Glycogen Phosphorylase B"/>
    <property type="match status" value="1"/>
</dbReference>
<proteinExistence type="predicted"/>
<feature type="binding site" evidence="2">
    <location>
        <begin position="242"/>
        <end position="243"/>
    </location>
    <ligand>
        <name>substrate</name>
    </ligand>
</feature>
<evidence type="ECO:0000256" key="2">
    <source>
        <dbReference type="PIRSR" id="PIRSR620023-2"/>
    </source>
</evidence>
<evidence type="ECO:0000313" key="3">
    <source>
        <dbReference type="EMBL" id="MBE2987099.1"/>
    </source>
</evidence>
<organism evidence="4 5">
    <name type="scientific">Campylobacter californiensis</name>
    <dbReference type="NCBI Taxonomy" id="1032243"/>
    <lineage>
        <taxon>Bacteria</taxon>
        <taxon>Pseudomonadati</taxon>
        <taxon>Campylobacterota</taxon>
        <taxon>Epsilonproteobacteria</taxon>
        <taxon>Campylobacterales</taxon>
        <taxon>Campylobacteraceae</taxon>
        <taxon>Campylobacter</taxon>
    </lineage>
</organism>
<keyword evidence="4" id="KW-0378">Hydrolase</keyword>
<evidence type="ECO:0000313" key="4">
    <source>
        <dbReference type="EMBL" id="MBE3607868.1"/>
    </source>
</evidence>
<dbReference type="EMBL" id="JADBHS010000018">
    <property type="protein sequence ID" value="MBE2987099.1"/>
    <property type="molecule type" value="Genomic_DNA"/>
</dbReference>
<protein>
    <submittedName>
        <fullName evidence="4">UDP-2,4-diacetamido-2,4, 6-trideoxy-beta-L-altropyranose hydrolase</fullName>
        <ecNumber evidence="4">3.6.1.57</ecNumber>
    </submittedName>
</protein>
<dbReference type="EC" id="3.6.1.57" evidence="4"/>
<evidence type="ECO:0000313" key="6">
    <source>
        <dbReference type="Proteomes" id="UP001318760"/>
    </source>
</evidence>
<evidence type="ECO:0000313" key="5">
    <source>
        <dbReference type="Proteomes" id="UP000650616"/>
    </source>
</evidence>
<name>A0AAW3ZUD4_9BACT</name>
<feature type="binding site" evidence="2">
    <location>
        <position position="150"/>
    </location>
    <ligand>
        <name>substrate</name>
    </ligand>
</feature>
<feature type="binding site" evidence="2">
    <location>
        <position position="247"/>
    </location>
    <ligand>
        <name>substrate</name>
    </ligand>
</feature>
<keyword evidence="5" id="KW-1185">Reference proteome</keyword>
<feature type="active site" description="Proton acceptor" evidence="1">
    <location>
        <position position="24"/>
    </location>
</feature>
<dbReference type="GO" id="GO:0016787">
    <property type="term" value="F:hydrolase activity"/>
    <property type="evidence" value="ECO:0007669"/>
    <property type="project" value="UniProtKB-KW"/>
</dbReference>
<comment type="caution">
    <text evidence="4">The sequence shown here is derived from an EMBL/GenBank/DDBJ whole genome shotgun (WGS) entry which is preliminary data.</text>
</comment>
<reference evidence="3 6" key="2">
    <citation type="submission" date="2020-10" db="EMBL/GenBank/DDBJ databases">
        <title>Campylobacter californiensis sp. nov. isolated from cattle and feral swine in California.</title>
        <authorList>
            <person name="Miller W.G."/>
        </authorList>
    </citation>
    <scope>NUCLEOTIDE SEQUENCE [LARGE SCALE GENOMIC DNA]</scope>
    <source>
        <strain evidence="3 6">RM12919</strain>
    </source>
</reference>
<gene>
    <name evidence="4" type="primary">pseG</name>
    <name evidence="3" type="ORF">CCAL12919_08225</name>
    <name evidence="4" type="ORF">CCAL9337_03870</name>
</gene>
<reference evidence="4 5" key="1">
    <citation type="submission" date="2015-08" db="EMBL/GenBank/DDBJ databases">
        <title>Comparative genomics of the Campylobacter concisus group.</title>
        <authorList>
            <person name="Yee E."/>
            <person name="Chapman M.H."/>
            <person name="Huynh S."/>
            <person name="Bono J.L."/>
            <person name="On S.L."/>
            <person name="St Leger J."/>
            <person name="Foster G."/>
            <person name="Parker C.T."/>
            <person name="Miller W.G."/>
        </authorList>
    </citation>
    <scope>NUCLEOTIDE SEQUENCE [LARGE SCALE GENOMIC DNA]</scope>
    <source>
        <strain evidence="4 5">RM9337</strain>
    </source>
</reference>
<evidence type="ECO:0000256" key="1">
    <source>
        <dbReference type="PIRSR" id="PIRSR620023-1"/>
    </source>
</evidence>
<dbReference type="RefSeq" id="WP_170015896.1">
    <property type="nucleotide sequence ID" value="NZ_CP012545.1"/>
</dbReference>
<dbReference type="Gene3D" id="3.40.50.11190">
    <property type="match status" value="1"/>
</dbReference>
<dbReference type="Proteomes" id="UP000650616">
    <property type="component" value="Unassembled WGS sequence"/>
</dbReference>
<dbReference type="AlphaFoldDB" id="A0AAW3ZUD4"/>
<dbReference type="InterPro" id="IPR020023">
    <property type="entry name" value="PseG"/>
</dbReference>
<accession>A0AAW3ZUD4</accession>
<dbReference type="EMBL" id="LIWG01000003">
    <property type="protein sequence ID" value="MBE3607868.1"/>
    <property type="molecule type" value="Genomic_DNA"/>
</dbReference>
<dbReference type="Proteomes" id="UP001318760">
    <property type="component" value="Unassembled WGS sequence"/>
</dbReference>
<sequence>MFEKLSHLKTLIRADSSAAIGHGHIRRDLVLASHFKNISFACVRLNGDIFDEINCPKFELESPDIKHLINLINEQKFKLLIIDHYGINAKDEKQIKEQTGVKILSFDDEYKEHFCDILLNVNTFADPQRYEALVPRECEICCGENFMLVRDEFYKEREIKREKKFDFFIAFGGSDVMDLSFKTAQILLNKGRKIAVITTSANPNLNALKELAKKNSNLSLFINSKQIARFMNESHELIISASSFVNEALVLGAKFSAVKVAQNQDEIYKWLVKKGFKAFSGEEICKKLA</sequence>